<dbReference type="PDBsum" id="4PTW"/>
<dbReference type="GO" id="GO:0005829">
    <property type="term" value="C:cytosol"/>
    <property type="evidence" value="ECO:0007669"/>
    <property type="project" value="TreeGrafter"/>
</dbReference>
<dbReference type="PROSITE" id="PS00572">
    <property type="entry name" value="GLYCOSYL_HYDROL_F1_1"/>
    <property type="match status" value="1"/>
</dbReference>
<feature type="binding site" evidence="10">
    <location>
        <position position="121"/>
    </location>
    <ligand>
        <name>substrate</name>
    </ligand>
</feature>
<keyword evidence="6" id="KW-0119">Carbohydrate metabolism</keyword>
<dbReference type="InterPro" id="IPR018120">
    <property type="entry name" value="Glyco_hydro_1_AS"/>
</dbReference>
<dbReference type="HOGENOM" id="CLU_001859_1_3_9"/>
<dbReference type="NCBIfam" id="TIGR03356">
    <property type="entry name" value="BGL"/>
    <property type="match status" value="1"/>
</dbReference>
<feature type="binding site" evidence="10">
    <location>
        <position position="296"/>
    </location>
    <ligand>
        <name>substrate</name>
    </ligand>
</feature>
<evidence type="ECO:0000256" key="9">
    <source>
        <dbReference type="PIRSR" id="PIRSR617736-1"/>
    </source>
</evidence>
<evidence type="ECO:0000256" key="3">
    <source>
        <dbReference type="ARBA" id="ARBA00012744"/>
    </source>
</evidence>
<comment type="similarity">
    <text evidence="2 12">Belongs to the glycosyl hydrolase 1 family.</text>
</comment>
<keyword evidence="4 12" id="KW-0378">Hydrolase</keyword>
<feature type="binding site" evidence="10">
    <location>
        <position position="165"/>
    </location>
    <ligand>
        <name>substrate</name>
    </ligand>
</feature>
<keyword evidence="7 12" id="KW-0326">Glycosidase</keyword>
<evidence type="ECO:0000256" key="2">
    <source>
        <dbReference type="ARBA" id="ARBA00010838"/>
    </source>
</evidence>
<evidence type="ECO:0007829" key="15">
    <source>
        <dbReference type="PDB" id="3TA9"/>
    </source>
</evidence>
<accession>B8CYA8</accession>
<feature type="active site" description="Nucleophile" evidence="9 11">
    <location>
        <position position="354"/>
    </location>
</feature>
<dbReference type="STRING" id="373903.Hore_15280"/>
<dbReference type="BRENDA" id="3.2.1.21">
    <property type="organism ID" value="7869"/>
</dbReference>
<evidence type="ECO:0007829" key="16">
    <source>
        <dbReference type="PDB" id="4PTV"/>
    </source>
</evidence>
<dbReference type="PDB" id="4PTW">
    <property type="method" value="X-ray"/>
    <property type="resolution" value="2.00 A"/>
    <property type="chains" value="A/B=1-451"/>
</dbReference>
<evidence type="ECO:0000256" key="10">
    <source>
        <dbReference type="PIRSR" id="PIRSR617736-2"/>
    </source>
</evidence>
<dbReference type="EC" id="3.2.1.21" evidence="3 12"/>
<keyword evidence="14" id="KW-1185">Reference proteome</keyword>
<sequence length="451" mass="52134">MAKIIFPEDFIWGAATSSYQIEGAFNEDGKGESIWDRFSHTPGKIENGDTGDIACDHYHLYREDIELMKEIGIRSYRFSTSWPRILPEGKGRVNQKGLDFYKRLVDNLLKANIRPMITLYHWDLPQALQDKGGWTNRDTAKYFAEYARLMFEEFNGLVDLWVTHNEPWVVAFEGHAFGNHAPGTKDFKTALQVAHHLLLSHGMAVDIFREEDLPGEIGITLNLTPAYPAGDSEKDVKAASLLDDYINAWFLSPVFKGSYPEELHHIYEQNLGAFTTQPGDMDIISRDIDFLGINYYSRMVVRHKPGDNLFNAEVVKMEDRPSTEMGWEIYPQGLYDILVRVNKEYTDKPLYITENGAAFDDKLTEEGKIHDEKRINYLGDHFKQAYKALKDGVPLRGYYVWSLMDNFEWAYGYSKRFGLIYVDYENGNRRFLKDSALWYREVIEKGQVEAN</sequence>
<dbReference type="PDBsum" id="4PTX"/>
<evidence type="ECO:0000313" key="13">
    <source>
        <dbReference type="EMBL" id="ACL70277.1"/>
    </source>
</evidence>
<dbReference type="PROSITE" id="PS00653">
    <property type="entry name" value="GLYCOSYL_HYDROL_F1_2"/>
    <property type="match status" value="1"/>
</dbReference>
<dbReference type="PDB" id="4PTV">
    <property type="method" value="X-ray"/>
    <property type="resolution" value="1.85 A"/>
    <property type="chains" value="A/B=1-451"/>
</dbReference>
<feature type="binding site" evidence="10">
    <location>
        <begin position="408"/>
        <end position="409"/>
    </location>
    <ligand>
        <name>substrate</name>
    </ligand>
</feature>
<gene>
    <name evidence="13" type="ordered locus">Hore_15280</name>
</gene>
<proteinExistence type="evidence at protein level"/>
<dbReference type="FunFam" id="3.20.20.80:FF:000004">
    <property type="entry name" value="Beta-glucosidase 6-phospho-beta-glucosidase"/>
    <property type="match status" value="1"/>
</dbReference>
<evidence type="ECO:0000256" key="6">
    <source>
        <dbReference type="ARBA" id="ARBA00023277"/>
    </source>
</evidence>
<comment type="catalytic activity">
    <reaction evidence="1 12">
        <text>Hydrolysis of terminal, non-reducing beta-D-glucosyl residues with release of beta-D-glucose.</text>
        <dbReference type="EC" id="3.2.1.21"/>
    </reaction>
</comment>
<dbReference type="EMBL" id="CP001098">
    <property type="protein sequence ID" value="ACL70277.1"/>
    <property type="molecule type" value="Genomic_DNA"/>
</dbReference>
<feature type="active site" description="Proton donor" evidence="9">
    <location>
        <position position="166"/>
    </location>
</feature>
<keyword evidence="15 16" id="KW-0002">3D-structure</keyword>
<dbReference type="PDBsum" id="4PTV"/>
<reference evidence="16 17" key="3">
    <citation type="journal article" date="2015" name="Appl. Microbiol. Biotechnol.">
        <title>Biochemical and structural characterization of a thermostable beta-glucosidase from Halothermothrix orenii for galacto-oligosaccharide synthesis.</title>
        <authorList>
            <person name="Hassan N."/>
            <person name="Nguyen T.H."/>
            <person name="Intanon M."/>
            <person name="Kori L.D."/>
            <person name="Patel B.K."/>
            <person name="Haltrich D."/>
            <person name="Divne C."/>
            <person name="Tan T.C."/>
        </authorList>
    </citation>
    <scope>X-RAY CRYSTALLOGRAPHY (1.80 ANGSTROMS)</scope>
</reference>
<keyword evidence="5" id="KW-0136">Cellulose degradation</keyword>
<reference evidence="13 14" key="1">
    <citation type="journal article" date="2009" name="PLoS ONE">
        <title>Genome analysis of the anaerobic thermohalophilic bacterium Halothermothrix orenii.</title>
        <authorList>
            <person name="Mavromatis K."/>
            <person name="Ivanova N."/>
            <person name="Anderson I."/>
            <person name="Lykidis A."/>
            <person name="Hooper S.D."/>
            <person name="Sun H."/>
            <person name="Kunin V."/>
            <person name="Lapidus A."/>
            <person name="Hugenholtz P."/>
            <person name="Patel B."/>
            <person name="Kyrpides N.C."/>
        </authorList>
    </citation>
    <scope>NUCLEOTIDE SEQUENCE [LARGE SCALE GENOMIC DNA]</scope>
    <source>
        <strain evidence="14">H 168 / OCM 544 / DSM 9562</strain>
    </source>
</reference>
<dbReference type="eggNOG" id="COG2723">
    <property type="taxonomic scope" value="Bacteria"/>
</dbReference>
<dbReference type="GO" id="GO:0008422">
    <property type="term" value="F:beta-glucosidase activity"/>
    <property type="evidence" value="ECO:0007669"/>
    <property type="project" value="UniProtKB-EC"/>
</dbReference>
<dbReference type="PDBsum" id="3TA9"/>
<reference evidence="15" key="2">
    <citation type="journal article" date="2011" name="Acta Crystallogr. F">
        <title>Expression, purification and preliminary crystallographic analysis of the recombinant beta-glucosidase (BglA) from the halothermophile Halothermothrix orenii.</title>
        <authorList>
            <person name="Kori L.D."/>
            <person name="Hofmann A."/>
            <person name="Patel B.K."/>
        </authorList>
    </citation>
    <scope>X-RAY CRYSTALLOGRAPHY (3.00 ANGSTROMS)</scope>
</reference>
<feature type="binding site" evidence="10">
    <location>
        <position position="401"/>
    </location>
    <ligand>
        <name>substrate</name>
    </ligand>
</feature>
<dbReference type="InterPro" id="IPR001360">
    <property type="entry name" value="Glyco_hydro_1"/>
</dbReference>
<dbReference type="SMR" id="B8CYA8"/>
<evidence type="ECO:0000256" key="11">
    <source>
        <dbReference type="PROSITE-ProRule" id="PRU10055"/>
    </source>
</evidence>
<feature type="binding site" evidence="10">
    <location>
        <position position="20"/>
    </location>
    <ligand>
        <name>substrate</name>
    </ligand>
</feature>
<evidence type="ECO:0000256" key="8">
    <source>
        <dbReference type="ARBA" id="ARBA00023326"/>
    </source>
</evidence>
<evidence type="ECO:0000256" key="12">
    <source>
        <dbReference type="RuleBase" id="RU361175"/>
    </source>
</evidence>
<evidence type="ECO:0000256" key="5">
    <source>
        <dbReference type="ARBA" id="ARBA00023001"/>
    </source>
</evidence>
<dbReference type="PRINTS" id="PR00131">
    <property type="entry name" value="GLHYDRLASE1"/>
</dbReference>
<dbReference type="PANTHER" id="PTHR10353:SF36">
    <property type="entry name" value="LP05116P"/>
    <property type="match status" value="1"/>
</dbReference>
<name>B8CYA8_HALOH</name>
<dbReference type="SUPFAM" id="SSF51445">
    <property type="entry name" value="(Trans)glycosidases"/>
    <property type="match status" value="1"/>
</dbReference>
<keyword evidence="8" id="KW-0624">Polysaccharide degradation</keyword>
<dbReference type="GO" id="GO:0030245">
    <property type="term" value="P:cellulose catabolic process"/>
    <property type="evidence" value="ECO:0007669"/>
    <property type="project" value="UniProtKB-KW"/>
</dbReference>
<dbReference type="RefSeq" id="WP_012636460.1">
    <property type="nucleotide sequence ID" value="NC_011899.1"/>
</dbReference>
<dbReference type="PANTHER" id="PTHR10353">
    <property type="entry name" value="GLYCOSYL HYDROLASE"/>
    <property type="match status" value="1"/>
</dbReference>
<evidence type="ECO:0000256" key="4">
    <source>
        <dbReference type="ARBA" id="ARBA00022801"/>
    </source>
</evidence>
<protein>
    <recommendedName>
        <fullName evidence="3 12">Beta-glucosidase</fullName>
        <ecNumber evidence="3 12">3.2.1.21</ecNumber>
    </recommendedName>
</protein>
<evidence type="ECO:0000313" key="14">
    <source>
        <dbReference type="Proteomes" id="UP000000719"/>
    </source>
</evidence>
<dbReference type="AlphaFoldDB" id="B8CYA8"/>
<dbReference type="Proteomes" id="UP000000719">
    <property type="component" value="Chromosome"/>
</dbReference>
<dbReference type="InterPro" id="IPR017736">
    <property type="entry name" value="Glyco_hydro_1_beta-glucosidase"/>
</dbReference>
<dbReference type="PDB" id="3TA9">
    <property type="method" value="X-ray"/>
    <property type="resolution" value="3.00 A"/>
    <property type="chains" value="A/B=1-451"/>
</dbReference>
<evidence type="ECO:0000256" key="1">
    <source>
        <dbReference type="ARBA" id="ARBA00000448"/>
    </source>
</evidence>
<dbReference type="InterPro" id="IPR033132">
    <property type="entry name" value="GH_1_N_CS"/>
</dbReference>
<dbReference type="Gene3D" id="3.20.20.80">
    <property type="entry name" value="Glycosidases"/>
    <property type="match status" value="1"/>
</dbReference>
<dbReference type="CAZy" id="GH1">
    <property type="family name" value="Glycoside Hydrolase Family 1"/>
</dbReference>
<dbReference type="OrthoDB" id="2339329at2"/>
<organism evidence="13 14">
    <name type="scientific">Halothermothrix orenii (strain H 168 / OCM 544 / DSM 9562)</name>
    <dbReference type="NCBI Taxonomy" id="373903"/>
    <lineage>
        <taxon>Bacteria</taxon>
        <taxon>Bacillati</taxon>
        <taxon>Bacillota</taxon>
        <taxon>Clostridia</taxon>
        <taxon>Halanaerobiales</taxon>
        <taxon>Halothermotrichaceae</taxon>
        <taxon>Halothermothrix</taxon>
    </lineage>
</organism>
<dbReference type="PDB" id="4PTX">
    <property type="method" value="X-ray"/>
    <property type="resolution" value="1.80 A"/>
    <property type="chains" value="A/B=1-451"/>
</dbReference>
<evidence type="ECO:0007829" key="17">
    <source>
        <dbReference type="PDB" id="4PTW"/>
    </source>
</evidence>
<evidence type="ECO:0000256" key="7">
    <source>
        <dbReference type="ARBA" id="ARBA00023295"/>
    </source>
</evidence>
<dbReference type="Pfam" id="PF00232">
    <property type="entry name" value="Glyco_hydro_1"/>
    <property type="match status" value="1"/>
</dbReference>
<dbReference type="InterPro" id="IPR017853">
    <property type="entry name" value="GH"/>
</dbReference>
<dbReference type="KEGG" id="hor:Hore_15280"/>
<dbReference type="EvolutionaryTrace" id="B8CYA8"/>